<feature type="region of interest" description="Disordered" evidence="1">
    <location>
        <begin position="32"/>
        <end position="54"/>
    </location>
</feature>
<sequence length="54" mass="6317">MALKHENVDKENRLLRLALAFYGNKKNYERQNYTGHSKVQDDGGQRAREVLGKR</sequence>
<dbReference type="Proteomes" id="UP001597079">
    <property type="component" value="Unassembled WGS sequence"/>
</dbReference>
<dbReference type="EMBL" id="JBHUCX010000028">
    <property type="protein sequence ID" value="MFD1675428.1"/>
    <property type="molecule type" value="Genomic_DNA"/>
</dbReference>
<name>A0ABW4JJM3_9BACL</name>
<accession>A0ABW4JJM3</accession>
<protein>
    <submittedName>
        <fullName evidence="2">Uncharacterized protein</fullName>
    </submittedName>
</protein>
<gene>
    <name evidence="2" type="ORF">ACFSB2_12060</name>
</gene>
<proteinExistence type="predicted"/>
<keyword evidence="3" id="KW-1185">Reference proteome</keyword>
<comment type="caution">
    <text evidence="2">The sequence shown here is derived from an EMBL/GenBank/DDBJ whole genome shotgun (WGS) entry which is preliminary data.</text>
</comment>
<reference evidence="3" key="1">
    <citation type="journal article" date="2019" name="Int. J. Syst. Evol. Microbiol.">
        <title>The Global Catalogue of Microorganisms (GCM) 10K type strain sequencing project: providing services to taxonomists for standard genome sequencing and annotation.</title>
        <authorList>
            <consortium name="The Broad Institute Genomics Platform"/>
            <consortium name="The Broad Institute Genome Sequencing Center for Infectious Disease"/>
            <person name="Wu L."/>
            <person name="Ma J."/>
        </authorList>
    </citation>
    <scope>NUCLEOTIDE SEQUENCE [LARGE SCALE GENOMIC DNA]</scope>
    <source>
        <strain evidence="3">CGMCC 1.12286</strain>
    </source>
</reference>
<feature type="compositionally biased region" description="Basic and acidic residues" evidence="1">
    <location>
        <begin position="38"/>
        <end position="54"/>
    </location>
</feature>
<evidence type="ECO:0000313" key="2">
    <source>
        <dbReference type="EMBL" id="MFD1675428.1"/>
    </source>
</evidence>
<organism evidence="2 3">
    <name type="scientific">Alicyclobacillus fodiniaquatilis</name>
    <dbReference type="NCBI Taxonomy" id="1661150"/>
    <lineage>
        <taxon>Bacteria</taxon>
        <taxon>Bacillati</taxon>
        <taxon>Bacillota</taxon>
        <taxon>Bacilli</taxon>
        <taxon>Bacillales</taxon>
        <taxon>Alicyclobacillaceae</taxon>
        <taxon>Alicyclobacillus</taxon>
    </lineage>
</organism>
<evidence type="ECO:0000313" key="3">
    <source>
        <dbReference type="Proteomes" id="UP001597079"/>
    </source>
</evidence>
<evidence type="ECO:0000256" key="1">
    <source>
        <dbReference type="SAM" id="MobiDB-lite"/>
    </source>
</evidence>
<dbReference type="RefSeq" id="WP_377943299.1">
    <property type="nucleotide sequence ID" value="NZ_JBHUCX010000028.1"/>
</dbReference>